<dbReference type="Proteomes" id="UP000296159">
    <property type="component" value="Unassembled WGS sequence"/>
</dbReference>
<keyword evidence="1" id="KW-0812">Transmembrane</keyword>
<sequence>MRFNTKVRIALLAYLVMAFAVALPVVAFVCDLIINGVIIDLLKSTYSFSDFYNFRRIIYLRLSLIGAILGGVLWLFFYRKYTYHDPLDRYFTKK</sequence>
<feature type="transmembrane region" description="Helical" evidence="1">
    <location>
        <begin position="58"/>
        <end position="77"/>
    </location>
</feature>
<dbReference type="AlphaFoldDB" id="A0A2U1U6P0"/>
<gene>
    <name evidence="2" type="ORF">DDT56_06800</name>
</gene>
<comment type="caution">
    <text evidence="2">The sequence shown here is derived from an EMBL/GenBank/DDBJ whole genome shotgun (WGS) entry which is preliminary data.</text>
</comment>
<evidence type="ECO:0000313" key="2">
    <source>
        <dbReference type="EMBL" id="PWC17234.1"/>
    </source>
</evidence>
<keyword evidence="3" id="KW-1185">Reference proteome</keyword>
<evidence type="ECO:0000313" key="3">
    <source>
        <dbReference type="Proteomes" id="UP000296159"/>
    </source>
</evidence>
<reference evidence="2 3" key="1">
    <citation type="submission" date="2018-04" db="EMBL/GenBank/DDBJ databases">
        <title>Brenneria corticis sp.nov.</title>
        <authorList>
            <person name="Li Y."/>
        </authorList>
    </citation>
    <scope>NUCLEOTIDE SEQUENCE [LARGE SCALE GENOMIC DNA]</scope>
    <source>
        <strain evidence="2 3">CFCC 11842</strain>
    </source>
</reference>
<keyword evidence="1" id="KW-1133">Transmembrane helix</keyword>
<accession>A0A2U1U6P0</accession>
<dbReference type="EMBL" id="QDKH01000007">
    <property type="protein sequence ID" value="PWC17234.1"/>
    <property type="molecule type" value="Genomic_DNA"/>
</dbReference>
<keyword evidence="1" id="KW-0472">Membrane</keyword>
<organism evidence="2 3">
    <name type="scientific">Brenneria corticis</name>
    <dbReference type="NCBI Taxonomy" id="2173106"/>
    <lineage>
        <taxon>Bacteria</taxon>
        <taxon>Pseudomonadati</taxon>
        <taxon>Pseudomonadota</taxon>
        <taxon>Gammaproteobacteria</taxon>
        <taxon>Enterobacterales</taxon>
        <taxon>Pectobacteriaceae</taxon>
        <taxon>Brenneria</taxon>
    </lineage>
</organism>
<proteinExistence type="predicted"/>
<name>A0A2U1U6P0_9GAMM</name>
<protein>
    <submittedName>
        <fullName evidence="2">Uncharacterized protein</fullName>
    </submittedName>
</protein>
<evidence type="ECO:0000256" key="1">
    <source>
        <dbReference type="SAM" id="Phobius"/>
    </source>
</evidence>
<feature type="transmembrane region" description="Helical" evidence="1">
    <location>
        <begin position="12"/>
        <end position="38"/>
    </location>
</feature>